<feature type="compositionally biased region" description="Basic and acidic residues" evidence="2">
    <location>
        <begin position="726"/>
        <end position="751"/>
    </location>
</feature>
<evidence type="ECO:0000313" key="5">
    <source>
        <dbReference type="Proteomes" id="UP000005237"/>
    </source>
</evidence>
<proteinExistence type="predicted"/>
<sequence>MTKAHNQEALTEALAALMTQLASSNELHRQLLEENRALRDAASAAEPPRATAGGTRTSNHVRLMADLSRRIQKYSYTIGEPDSFMRWLTRHEPIFEEDGSELSEREKTRLLLGSLEETTFHRFVDSQRDVEDIYDVTFNETVAALTKIFGAQRSLMVQRQACFHISRSSGNWEDPLEYTNHIGQVVAGAKLATMTADEWSVFLFFRGLDSPGDAAAKIYLMQFTEMTERKGETITLSQIHDEWMRFVQIKQQTKIVATSKQNPQAPVEVWKLEASKTERRENPRFTPKWGSKDRRPPFCEYCKRAGHHISKCFLKRKDEGTETQSIKVDVVNAELSAKRSVRVNVNGKPLQFDLDTGSMITLINSKSWKFIGRPPLERVEHRISCANGSEMRVLGRARVTFALKGSEYKGYVYVRERNTNLIGMSWLSQSPLMRKAMDVMVNQIEIPSAGMARLKDNPTVRSGNCQQNTKRTRITPSKPCPDTKKPWAHNYVDFAGPIDGFWFLVVEDSKTKYAEVKLTRKASAAATVDLIEEIFATHGYPDWIVSDNGTQLSSHLFKKMCESHGITHKTTATYCPRSNGAAERFADILKRGIAKIKGSASINQRVLNNFLINYRNTPHAALNGATPAECHFSRKIRTTRSSPMLAERASENTEWTHYQNKMKGAYNKRNGARANTFEVDQKVYARVQHDFSSFSCNHPELDVVNSGCSPRGVRQGVFGSSPAAHDTSRSDGFDRVNRGNQKRECRSELNEHQPNSRTFLERKEEVSSPCKQQLESEVQQDVSCVQPAPNLSQSLRRSQRNRRAPVRYDPCLELQSHSEDHPVNYGQKHKEYNGRKRKASSRYERNVIRTASNSSKSPNEINAELGLDICPFFRNRRRSHTFQQDNAAIHFSNFTKNLFAPEGIKVLDWPACSPGLNP</sequence>
<protein>
    <submittedName>
        <fullName evidence="4">Integrase catalytic domain-containing protein</fullName>
    </submittedName>
</protein>
<dbReference type="GO" id="GO:0015074">
    <property type="term" value="P:DNA integration"/>
    <property type="evidence" value="ECO:0007669"/>
    <property type="project" value="InterPro"/>
</dbReference>
<evidence type="ECO:0000256" key="1">
    <source>
        <dbReference type="SAM" id="Coils"/>
    </source>
</evidence>
<dbReference type="InterPro" id="IPR021109">
    <property type="entry name" value="Peptidase_aspartic_dom_sf"/>
</dbReference>
<feature type="domain" description="Integrase catalytic" evidence="3">
    <location>
        <begin position="475"/>
        <end position="635"/>
    </location>
</feature>
<organism evidence="4 5">
    <name type="scientific">Caenorhabditis japonica</name>
    <dbReference type="NCBI Taxonomy" id="281687"/>
    <lineage>
        <taxon>Eukaryota</taxon>
        <taxon>Metazoa</taxon>
        <taxon>Ecdysozoa</taxon>
        <taxon>Nematoda</taxon>
        <taxon>Chromadorea</taxon>
        <taxon>Rhabditida</taxon>
        <taxon>Rhabditina</taxon>
        <taxon>Rhabditomorpha</taxon>
        <taxon>Rhabditoidea</taxon>
        <taxon>Rhabditidae</taxon>
        <taxon>Peloderinae</taxon>
        <taxon>Caenorhabditis</taxon>
    </lineage>
</organism>
<dbReference type="Gene3D" id="3.30.420.10">
    <property type="entry name" value="Ribonuclease H-like superfamily/Ribonuclease H"/>
    <property type="match status" value="2"/>
</dbReference>
<dbReference type="Pfam" id="PF13650">
    <property type="entry name" value="Asp_protease_2"/>
    <property type="match status" value="1"/>
</dbReference>
<dbReference type="Pfam" id="PF00665">
    <property type="entry name" value="rve"/>
    <property type="match status" value="1"/>
</dbReference>
<dbReference type="InterPro" id="IPR012337">
    <property type="entry name" value="RNaseH-like_sf"/>
</dbReference>
<evidence type="ECO:0000259" key="3">
    <source>
        <dbReference type="PROSITE" id="PS50994"/>
    </source>
</evidence>
<dbReference type="PANTHER" id="PTHR36943:SF1">
    <property type="entry name" value="CCHC-TYPE DOMAIN-CONTAINING PROTEIN"/>
    <property type="match status" value="1"/>
</dbReference>
<dbReference type="Proteomes" id="UP000005237">
    <property type="component" value="Unassembled WGS sequence"/>
</dbReference>
<accession>A0A8R1IVQ2</accession>
<keyword evidence="1" id="KW-0175">Coiled coil</keyword>
<name>A0A8R1IVQ2_CAEJA</name>
<feature type="compositionally biased region" description="Polar residues" evidence="2">
    <location>
        <begin position="769"/>
        <end position="783"/>
    </location>
</feature>
<dbReference type="GO" id="GO:0003676">
    <property type="term" value="F:nucleic acid binding"/>
    <property type="evidence" value="ECO:0007669"/>
    <property type="project" value="InterPro"/>
</dbReference>
<dbReference type="InterPro" id="IPR048703">
    <property type="entry name" value="Tnp_Tc3-like_HTH"/>
</dbReference>
<dbReference type="InterPro" id="IPR055510">
    <property type="entry name" value="DUF7083"/>
</dbReference>
<dbReference type="InterPro" id="IPR036397">
    <property type="entry name" value="RNaseH_sf"/>
</dbReference>
<dbReference type="PANTHER" id="PTHR36943">
    <property type="entry name" value="CCHC-TYPE DOMAIN-CONTAINING PROTEIN"/>
    <property type="match status" value="1"/>
</dbReference>
<dbReference type="PROSITE" id="PS50994">
    <property type="entry name" value="INTEGRASE"/>
    <property type="match status" value="1"/>
</dbReference>
<dbReference type="SUPFAM" id="SSF53098">
    <property type="entry name" value="Ribonuclease H-like"/>
    <property type="match status" value="1"/>
</dbReference>
<dbReference type="InterPro" id="IPR001584">
    <property type="entry name" value="Integrase_cat-core"/>
</dbReference>
<feature type="coiled-coil region" evidence="1">
    <location>
        <begin position="14"/>
        <end position="41"/>
    </location>
</feature>
<feature type="compositionally biased region" description="Basic and acidic residues" evidence="2">
    <location>
        <begin position="817"/>
        <end position="834"/>
    </location>
</feature>
<evidence type="ECO:0000256" key="2">
    <source>
        <dbReference type="SAM" id="MobiDB-lite"/>
    </source>
</evidence>
<dbReference type="Gene3D" id="2.40.70.10">
    <property type="entry name" value="Acid Proteases"/>
    <property type="match status" value="1"/>
</dbReference>
<evidence type="ECO:0000313" key="4">
    <source>
        <dbReference type="EnsemblMetazoa" id="CJA39317b.1"/>
    </source>
</evidence>
<reference evidence="5" key="1">
    <citation type="submission" date="2010-08" db="EMBL/GenBank/DDBJ databases">
        <authorList>
            <consortium name="Caenorhabditis japonica Sequencing Consortium"/>
            <person name="Wilson R.K."/>
        </authorList>
    </citation>
    <scope>NUCLEOTIDE SEQUENCE [LARGE SCALE GENOMIC DNA]</scope>
    <source>
        <strain evidence="5">DF5081</strain>
    </source>
</reference>
<dbReference type="Pfam" id="PF23309">
    <property type="entry name" value="DUF7083"/>
    <property type="match status" value="1"/>
</dbReference>
<dbReference type="Pfam" id="PF21517">
    <property type="entry name" value="HTH_Tnp_Tc3_2_like"/>
    <property type="match status" value="1"/>
</dbReference>
<feature type="region of interest" description="Disordered" evidence="2">
    <location>
        <begin position="817"/>
        <end position="842"/>
    </location>
</feature>
<reference evidence="4" key="2">
    <citation type="submission" date="2022-06" db="UniProtKB">
        <authorList>
            <consortium name="EnsemblMetazoa"/>
        </authorList>
    </citation>
    <scope>IDENTIFICATION</scope>
    <source>
        <strain evidence="4">DF5081</strain>
    </source>
</reference>
<feature type="region of interest" description="Disordered" evidence="2">
    <location>
        <begin position="716"/>
        <end position="803"/>
    </location>
</feature>
<dbReference type="EnsemblMetazoa" id="CJA39317b.1">
    <property type="protein sequence ID" value="CJA39317b.1"/>
    <property type="gene ID" value="WBGene00215164"/>
</dbReference>
<dbReference type="SUPFAM" id="SSF50630">
    <property type="entry name" value="Acid proteases"/>
    <property type="match status" value="1"/>
</dbReference>
<dbReference type="AlphaFoldDB" id="A0A8R1IVQ2"/>
<keyword evidence="5" id="KW-1185">Reference proteome</keyword>